<dbReference type="InParanoid" id="A0A165IFF1"/>
<feature type="region of interest" description="Disordered" evidence="1">
    <location>
        <begin position="26"/>
        <end position="63"/>
    </location>
</feature>
<feature type="compositionally biased region" description="Acidic residues" evidence="1">
    <location>
        <begin position="110"/>
        <end position="130"/>
    </location>
</feature>
<proteinExistence type="predicted"/>
<feature type="compositionally biased region" description="Basic and acidic residues" evidence="1">
    <location>
        <begin position="100"/>
        <end position="109"/>
    </location>
</feature>
<evidence type="ECO:0000313" key="3">
    <source>
        <dbReference type="Proteomes" id="UP000076871"/>
    </source>
</evidence>
<dbReference type="AlphaFoldDB" id="A0A165IFF1"/>
<dbReference type="RefSeq" id="XP_040770510.1">
    <property type="nucleotide sequence ID" value="XM_040901746.1"/>
</dbReference>
<dbReference type="GeneID" id="63818778"/>
<dbReference type="EMBL" id="KV427605">
    <property type="protein sequence ID" value="KZT13000.1"/>
    <property type="molecule type" value="Genomic_DNA"/>
</dbReference>
<evidence type="ECO:0000313" key="2">
    <source>
        <dbReference type="EMBL" id="KZT13000.1"/>
    </source>
</evidence>
<dbReference type="Proteomes" id="UP000076871">
    <property type="component" value="Unassembled WGS sequence"/>
</dbReference>
<accession>A0A165IFF1</accession>
<sequence length="215" mass="24664">MLLYNTAYNDLHSTFIELASKLKTSASSSANPSVTLQPPSSSLFTADNHPPKPSAGPHRPYEKKDFPKVKYWIRKSWTDRKINANRNVAHSVVNAVNNKYQDDKSSKESDSDDDNDEDDDDFGSDSDNDDTDKVVPESYQYLEDRKGKPTRQSRRRRCDHLHGQYGIDSRREGGLRQSLELWTQNHSRSTGMRWRNDLMSCASAIIIGRLRCLRR</sequence>
<evidence type="ECO:0000256" key="1">
    <source>
        <dbReference type="SAM" id="MobiDB-lite"/>
    </source>
</evidence>
<organism evidence="2 3">
    <name type="scientific">Laetiporus sulphureus 93-53</name>
    <dbReference type="NCBI Taxonomy" id="1314785"/>
    <lineage>
        <taxon>Eukaryota</taxon>
        <taxon>Fungi</taxon>
        <taxon>Dikarya</taxon>
        <taxon>Basidiomycota</taxon>
        <taxon>Agaricomycotina</taxon>
        <taxon>Agaricomycetes</taxon>
        <taxon>Polyporales</taxon>
        <taxon>Laetiporus</taxon>
    </lineage>
</organism>
<name>A0A165IFF1_9APHY</name>
<feature type="compositionally biased region" description="Polar residues" evidence="1">
    <location>
        <begin position="31"/>
        <end position="45"/>
    </location>
</feature>
<gene>
    <name evidence="2" type="ORF">LAESUDRAFT_25085</name>
</gene>
<keyword evidence="3" id="KW-1185">Reference proteome</keyword>
<feature type="region of interest" description="Disordered" evidence="1">
    <location>
        <begin position="93"/>
        <end position="156"/>
    </location>
</feature>
<protein>
    <submittedName>
        <fullName evidence="2">Uncharacterized protein</fullName>
    </submittedName>
</protein>
<reference evidence="2 3" key="1">
    <citation type="journal article" date="2016" name="Mol. Biol. Evol.">
        <title>Comparative Genomics of Early-Diverging Mushroom-Forming Fungi Provides Insights into the Origins of Lignocellulose Decay Capabilities.</title>
        <authorList>
            <person name="Nagy L.G."/>
            <person name="Riley R."/>
            <person name="Tritt A."/>
            <person name="Adam C."/>
            <person name="Daum C."/>
            <person name="Floudas D."/>
            <person name="Sun H."/>
            <person name="Yadav J.S."/>
            <person name="Pangilinan J."/>
            <person name="Larsson K.H."/>
            <person name="Matsuura K."/>
            <person name="Barry K."/>
            <person name="Labutti K."/>
            <person name="Kuo R."/>
            <person name="Ohm R.A."/>
            <person name="Bhattacharya S.S."/>
            <person name="Shirouzu T."/>
            <person name="Yoshinaga Y."/>
            <person name="Martin F.M."/>
            <person name="Grigoriev I.V."/>
            <person name="Hibbett D.S."/>
        </authorList>
    </citation>
    <scope>NUCLEOTIDE SEQUENCE [LARGE SCALE GENOMIC DNA]</scope>
    <source>
        <strain evidence="2 3">93-53</strain>
    </source>
</reference>